<evidence type="ECO:0000256" key="1">
    <source>
        <dbReference type="ARBA" id="ARBA00023125"/>
    </source>
</evidence>
<evidence type="ECO:0000313" key="4">
    <source>
        <dbReference type="Proteomes" id="UP000631576"/>
    </source>
</evidence>
<keyword evidence="4" id="KW-1185">Reference proteome</keyword>
<comment type="caution">
    <text evidence="3">The sequence shown here is derived from an EMBL/GenBank/DDBJ whole genome shotgun (WGS) entry which is preliminary data.</text>
</comment>
<name>A0ABR7G763_9FIRM</name>
<dbReference type="Pfam" id="PF01381">
    <property type="entry name" value="HTH_3"/>
    <property type="match status" value="1"/>
</dbReference>
<dbReference type="PANTHER" id="PTHR46558">
    <property type="entry name" value="TRACRIPTIONAL REGULATORY PROTEIN-RELATED-RELATED"/>
    <property type="match status" value="1"/>
</dbReference>
<dbReference type="RefSeq" id="WP_118723698.1">
    <property type="nucleotide sequence ID" value="NZ_JACOPE010000001.1"/>
</dbReference>
<dbReference type="Gene3D" id="1.10.260.40">
    <property type="entry name" value="lambda repressor-like DNA-binding domains"/>
    <property type="match status" value="1"/>
</dbReference>
<evidence type="ECO:0000259" key="2">
    <source>
        <dbReference type="PROSITE" id="PS50943"/>
    </source>
</evidence>
<dbReference type="EMBL" id="JACOPE010000001">
    <property type="protein sequence ID" value="MBC5683249.1"/>
    <property type="molecule type" value="Genomic_DNA"/>
</dbReference>
<dbReference type="InterPro" id="IPR001387">
    <property type="entry name" value="Cro/C1-type_HTH"/>
</dbReference>
<dbReference type="PANTHER" id="PTHR46558:SF11">
    <property type="entry name" value="HTH-TYPE TRANSCRIPTIONAL REGULATOR XRE"/>
    <property type="match status" value="1"/>
</dbReference>
<dbReference type="InterPro" id="IPR010982">
    <property type="entry name" value="Lambda_DNA-bd_dom_sf"/>
</dbReference>
<dbReference type="Proteomes" id="UP000631576">
    <property type="component" value="Unassembled WGS sequence"/>
</dbReference>
<proteinExistence type="predicted"/>
<organism evidence="3 4">
    <name type="scientific">Ruminococcus hominis</name>
    <dbReference type="NCBI Taxonomy" id="2763065"/>
    <lineage>
        <taxon>Bacteria</taxon>
        <taxon>Bacillati</taxon>
        <taxon>Bacillota</taxon>
        <taxon>Clostridia</taxon>
        <taxon>Eubacteriales</taxon>
        <taxon>Oscillospiraceae</taxon>
        <taxon>Ruminococcus</taxon>
    </lineage>
</organism>
<keyword evidence="1" id="KW-0238">DNA-binding</keyword>
<dbReference type="CDD" id="cd00093">
    <property type="entry name" value="HTH_XRE"/>
    <property type="match status" value="1"/>
</dbReference>
<reference evidence="3 4" key="1">
    <citation type="submission" date="2020-08" db="EMBL/GenBank/DDBJ databases">
        <title>Genome public.</title>
        <authorList>
            <person name="Liu C."/>
            <person name="Sun Q."/>
        </authorList>
    </citation>
    <scope>NUCLEOTIDE SEQUENCE [LARGE SCALE GENOMIC DNA]</scope>
    <source>
        <strain evidence="3 4">NSJ-13</strain>
    </source>
</reference>
<dbReference type="PROSITE" id="PS50943">
    <property type="entry name" value="HTH_CROC1"/>
    <property type="match status" value="1"/>
</dbReference>
<protein>
    <submittedName>
        <fullName evidence="3">Helix-turn-helix transcriptional regulator</fullName>
    </submittedName>
</protein>
<sequence>MVKYKWVMKMLNNTIGKNIRRVREINDMNQEEVAAQLNIRRQTLSAYETGRSVPNIYILLELASFFRVSIEDLTRNVKL</sequence>
<dbReference type="SMART" id="SM00530">
    <property type="entry name" value="HTH_XRE"/>
    <property type="match status" value="1"/>
</dbReference>
<evidence type="ECO:0000313" key="3">
    <source>
        <dbReference type="EMBL" id="MBC5683249.1"/>
    </source>
</evidence>
<gene>
    <name evidence="3" type="ORF">H8S40_06650</name>
</gene>
<accession>A0ABR7G763</accession>
<feature type="domain" description="HTH cro/C1-type" evidence="2">
    <location>
        <begin position="19"/>
        <end position="73"/>
    </location>
</feature>
<dbReference type="SUPFAM" id="SSF47413">
    <property type="entry name" value="lambda repressor-like DNA-binding domains"/>
    <property type="match status" value="1"/>
</dbReference>